<feature type="transmembrane region" description="Helical" evidence="1">
    <location>
        <begin position="106"/>
        <end position="127"/>
    </location>
</feature>
<gene>
    <name evidence="2" type="ORF">HMPREF0877_0875</name>
</gene>
<feature type="transmembrane region" description="Helical" evidence="1">
    <location>
        <begin position="12"/>
        <end position="32"/>
    </location>
</feature>
<feature type="transmembrane region" description="Helical" evidence="1">
    <location>
        <begin position="319"/>
        <end position="337"/>
    </location>
</feature>
<feature type="transmembrane region" description="Helical" evidence="1">
    <location>
        <begin position="288"/>
        <end position="307"/>
    </location>
</feature>
<dbReference type="eggNOG" id="COG5617">
    <property type="taxonomic scope" value="Bacteria"/>
</dbReference>
<feature type="transmembrane region" description="Helical" evidence="1">
    <location>
        <begin position="157"/>
        <end position="175"/>
    </location>
</feature>
<keyword evidence="1" id="KW-0812">Transmembrane</keyword>
<feature type="transmembrane region" description="Helical" evidence="1">
    <location>
        <begin position="519"/>
        <end position="538"/>
    </location>
</feature>
<dbReference type="RefSeq" id="WP_002828452.1">
    <property type="nucleotide sequence ID" value="NZ_GG697130.1"/>
</dbReference>
<keyword evidence="1" id="KW-1133">Transmembrane helix</keyword>
<evidence type="ECO:0000313" key="3">
    <source>
        <dbReference type="Proteomes" id="UP000004528"/>
    </source>
</evidence>
<name>C5RA80_WEIPA</name>
<feature type="transmembrane region" description="Helical" evidence="1">
    <location>
        <begin position="83"/>
        <end position="99"/>
    </location>
</feature>
<dbReference type="HOGENOM" id="CLU_029426_1_0_9"/>
<keyword evidence="1" id="KW-0472">Membrane</keyword>
<organism evidence="2 3">
    <name type="scientific">Weissella paramesenteroides ATCC 33313</name>
    <dbReference type="NCBI Taxonomy" id="585506"/>
    <lineage>
        <taxon>Bacteria</taxon>
        <taxon>Bacillati</taxon>
        <taxon>Bacillota</taxon>
        <taxon>Bacilli</taxon>
        <taxon>Lactobacillales</taxon>
        <taxon>Lactobacillaceae</taxon>
        <taxon>Weissella</taxon>
    </lineage>
</organism>
<reference evidence="2 3" key="1">
    <citation type="submission" date="2009-04" db="EMBL/GenBank/DDBJ databases">
        <authorList>
            <person name="Qin X."/>
            <person name="Bachman B."/>
            <person name="Battles P."/>
            <person name="Bell A."/>
            <person name="Bess C."/>
            <person name="Bickham C."/>
            <person name="Chaboub L."/>
            <person name="Chen D."/>
            <person name="Coyle M."/>
            <person name="Deiros D.R."/>
            <person name="Dinh H."/>
            <person name="Forbes L."/>
            <person name="Fowler G."/>
            <person name="Francisco L."/>
            <person name="Fu Q."/>
            <person name="Gubbala S."/>
            <person name="Hale W."/>
            <person name="Han Y."/>
            <person name="Hemphill L."/>
            <person name="Highlander S.K."/>
            <person name="Hirani K."/>
            <person name="Hogues M."/>
            <person name="Jackson L."/>
            <person name="Jakkamsetti A."/>
            <person name="Javaid M."/>
            <person name="Jiang H."/>
            <person name="Korchina V."/>
            <person name="Kovar C."/>
            <person name="Lara F."/>
            <person name="Lee S."/>
            <person name="Mata R."/>
            <person name="Mathew T."/>
            <person name="Moen C."/>
            <person name="Morales K."/>
            <person name="Munidasa M."/>
            <person name="Nazareth L."/>
            <person name="Ngo R."/>
            <person name="Nguyen L."/>
            <person name="Okwuonu G."/>
            <person name="Ongeri F."/>
            <person name="Patil S."/>
            <person name="Petrosino J."/>
            <person name="Pham C."/>
            <person name="Pham P."/>
            <person name="Pu L.-L."/>
            <person name="Puazo M."/>
            <person name="Raj R."/>
            <person name="Reid J."/>
            <person name="Rouhana J."/>
            <person name="Saada N."/>
            <person name="Shang Y."/>
            <person name="Simmons D."/>
            <person name="Thornton R."/>
            <person name="Warren J."/>
            <person name="Weissenberger G."/>
            <person name="Zhang J."/>
            <person name="Zhang L."/>
            <person name="Zhou C."/>
            <person name="Zhu D."/>
            <person name="Muzny D."/>
            <person name="Worley K."/>
            <person name="Gibbs R."/>
        </authorList>
    </citation>
    <scope>NUCLEOTIDE SEQUENCE [LARGE SCALE GENOMIC DNA]</scope>
    <source>
        <strain evidence="2 3">ATCC 33313</strain>
    </source>
</reference>
<dbReference type="STRING" id="585506.HMPREF0877_0875"/>
<accession>C5RA80</accession>
<feature type="transmembrane region" description="Helical" evidence="1">
    <location>
        <begin position="380"/>
        <end position="398"/>
    </location>
</feature>
<protein>
    <submittedName>
        <fullName evidence="2">Putative ATP synthase F0, A subunit</fullName>
    </submittedName>
</protein>
<comment type="caution">
    <text evidence="2">The sequence shown here is derived from an EMBL/GenBank/DDBJ whole genome shotgun (WGS) entry which is preliminary data.</text>
</comment>
<keyword evidence="3" id="KW-1185">Reference proteome</keyword>
<feature type="transmembrane region" description="Helical" evidence="1">
    <location>
        <begin position="195"/>
        <end position="216"/>
    </location>
</feature>
<dbReference type="EMBL" id="ACKU01000012">
    <property type="protein sequence ID" value="EER74934.1"/>
    <property type="molecule type" value="Genomic_DNA"/>
</dbReference>
<feature type="transmembrane region" description="Helical" evidence="1">
    <location>
        <begin position="133"/>
        <end position="150"/>
    </location>
</feature>
<evidence type="ECO:0000256" key="1">
    <source>
        <dbReference type="SAM" id="Phobius"/>
    </source>
</evidence>
<dbReference type="Proteomes" id="UP000004528">
    <property type="component" value="Unassembled WGS sequence"/>
</dbReference>
<dbReference type="OrthoDB" id="2257846at2"/>
<dbReference type="AlphaFoldDB" id="C5RA80"/>
<evidence type="ECO:0000313" key="2">
    <source>
        <dbReference type="EMBL" id="EER74934.1"/>
    </source>
</evidence>
<feature type="transmembrane region" description="Helical" evidence="1">
    <location>
        <begin position="349"/>
        <end position="368"/>
    </location>
</feature>
<sequence>MDFYRFLKNKINYIDVILVFGLAIISTIIPFLSHFYNISPDGIYHLARFQSIADSLKNNELPNTLNFKYISQNSAAGVAINSLYPWLTGLIFIIPNLFFQNPMWGLAAGFLILNIITILTIKSLISYVSSNRLFIYTGIIIYQFNNYHFIDMYSRSAIGEAIAYAFLPLVVLGLLQVNDYRKSGFLTLGLSMGLLINTHIISFIFGIIMILFNISYRCVTKKIKLHDLIEICKAGIVGLLIGLYSIYNLLSIYLSNKIVEPFKAIKMVDMNTMLTTLLNNDIKSENSIGWNLGLPVTILLIFLLIIAYKNNNNSDWKKWIIGAGVSYLLIFNWWPIQKLVNTPLGIIQFYGRFLVVISLLISVGYVLFLNHSQINRKKLILLNIIIMVFSLSAVYQNHYDYWTYRRSLTSSNYYSTLENGYTFNDYLPTTKSKKNISVLKTNITSPRRKVQTNDSITFKFDINKKQIISLPVVMYVGKKYDVWVNNHKSQSLSSSLLKVKAKKGSNIVKVVSVENNNKLLLFLSIISFIACSMYLAFVNHQISFNDKIKTSK</sequence>
<proteinExistence type="predicted"/>
<feature type="transmembrane region" description="Helical" evidence="1">
    <location>
        <begin position="228"/>
        <end position="247"/>
    </location>
</feature>